<dbReference type="Proteomes" id="UP000318571">
    <property type="component" value="Chromosome 8"/>
</dbReference>
<feature type="transmembrane region" description="Helical" evidence="2">
    <location>
        <begin position="6"/>
        <end position="23"/>
    </location>
</feature>
<dbReference type="PANTHER" id="PTHR43615:SF1">
    <property type="entry name" value="PPDK_N DOMAIN-CONTAINING PROTEIN"/>
    <property type="match status" value="1"/>
</dbReference>
<name>A0A553N8W5_TIGCA</name>
<keyword evidence="2" id="KW-1133">Transmembrane helix</keyword>
<dbReference type="SUPFAM" id="SSF52009">
    <property type="entry name" value="Phosphohistidine domain"/>
    <property type="match status" value="1"/>
</dbReference>
<dbReference type="EMBL" id="VCGU01000459">
    <property type="protein sequence ID" value="TRY61860.1"/>
    <property type="molecule type" value="Genomic_DNA"/>
</dbReference>
<dbReference type="Gene3D" id="3.30.470.20">
    <property type="entry name" value="ATP-grasp fold, B domain"/>
    <property type="match status" value="1"/>
</dbReference>
<dbReference type="InterPro" id="IPR036637">
    <property type="entry name" value="Phosphohistidine_dom_sf"/>
</dbReference>
<dbReference type="OrthoDB" id="6435135at2759"/>
<dbReference type="OMA" id="YSESWGM"/>
<evidence type="ECO:0000256" key="1">
    <source>
        <dbReference type="ARBA" id="ARBA00007837"/>
    </source>
</evidence>
<dbReference type="InterPro" id="IPR002192">
    <property type="entry name" value="PPDK_AMP/ATP-bd"/>
</dbReference>
<keyword evidence="2" id="KW-0812">Transmembrane</keyword>
<evidence type="ECO:0000313" key="5">
    <source>
        <dbReference type="EMBL" id="TRY61860.1"/>
    </source>
</evidence>
<dbReference type="InterPro" id="IPR008279">
    <property type="entry name" value="PEP-util_enz_mobile_dom"/>
</dbReference>
<evidence type="ECO:0000256" key="2">
    <source>
        <dbReference type="SAM" id="Phobius"/>
    </source>
</evidence>
<evidence type="ECO:0000313" key="6">
    <source>
        <dbReference type="Proteomes" id="UP000318571"/>
    </source>
</evidence>
<dbReference type="SUPFAM" id="SSF56059">
    <property type="entry name" value="Glutathione synthetase ATP-binding domain-like"/>
    <property type="match status" value="1"/>
</dbReference>
<dbReference type="InterPro" id="IPR051549">
    <property type="entry name" value="PEP_Utilizing_Enz"/>
</dbReference>
<evidence type="ECO:0008006" key="7">
    <source>
        <dbReference type="Google" id="ProtNLM"/>
    </source>
</evidence>
<comment type="similarity">
    <text evidence="1">Belongs to the PEP-utilizing enzyme family.</text>
</comment>
<feature type="domain" description="Pyruvate phosphate dikinase AMP/ATP-binding" evidence="4">
    <location>
        <begin position="473"/>
        <end position="795"/>
    </location>
</feature>
<dbReference type="Pfam" id="PF00391">
    <property type="entry name" value="PEP-utilizers"/>
    <property type="match status" value="1"/>
</dbReference>
<keyword evidence="6" id="KW-1185">Reference proteome</keyword>
<reference evidence="5 6" key="1">
    <citation type="journal article" date="2018" name="Nat. Ecol. Evol.">
        <title>Genomic signatures of mitonuclear coevolution across populations of Tigriopus californicus.</title>
        <authorList>
            <person name="Barreto F.S."/>
            <person name="Watson E.T."/>
            <person name="Lima T.G."/>
            <person name="Willett C.S."/>
            <person name="Edmands S."/>
            <person name="Li W."/>
            <person name="Burton R.S."/>
        </authorList>
    </citation>
    <scope>NUCLEOTIDE SEQUENCE [LARGE SCALE GENOMIC DNA]</scope>
    <source>
        <strain evidence="5 6">San Diego</strain>
    </source>
</reference>
<dbReference type="Gene3D" id="3.50.30.10">
    <property type="entry name" value="Phosphohistidine domain"/>
    <property type="match status" value="1"/>
</dbReference>
<evidence type="ECO:0000259" key="3">
    <source>
        <dbReference type="Pfam" id="PF00391"/>
    </source>
</evidence>
<organism evidence="5 6">
    <name type="scientific">Tigriopus californicus</name>
    <name type="common">Marine copepod</name>
    <dbReference type="NCBI Taxonomy" id="6832"/>
    <lineage>
        <taxon>Eukaryota</taxon>
        <taxon>Metazoa</taxon>
        <taxon>Ecdysozoa</taxon>
        <taxon>Arthropoda</taxon>
        <taxon>Crustacea</taxon>
        <taxon>Multicrustacea</taxon>
        <taxon>Hexanauplia</taxon>
        <taxon>Copepoda</taxon>
        <taxon>Harpacticoida</taxon>
        <taxon>Harpacticidae</taxon>
        <taxon>Tigriopus</taxon>
    </lineage>
</organism>
<dbReference type="PANTHER" id="PTHR43615">
    <property type="entry name" value="PHOSPHOENOLPYRUVATE SYNTHASE-RELATED"/>
    <property type="match status" value="1"/>
</dbReference>
<accession>A0A553N8W5</accession>
<dbReference type="GO" id="GO:0016301">
    <property type="term" value="F:kinase activity"/>
    <property type="evidence" value="ECO:0007669"/>
    <property type="project" value="InterPro"/>
</dbReference>
<dbReference type="InterPro" id="IPR013815">
    <property type="entry name" value="ATP_grasp_subdomain_1"/>
</dbReference>
<proteinExistence type="inferred from homology"/>
<dbReference type="STRING" id="6832.A0A553N8W5"/>
<keyword evidence="2" id="KW-0472">Membrane</keyword>
<comment type="caution">
    <text evidence="5">The sequence shown here is derived from an EMBL/GenBank/DDBJ whole genome shotgun (WGS) entry which is preliminary data.</text>
</comment>
<sequence length="1393" mass="154722">METGSIRLLFVIYIVYLLLKITFGYVWTMLEGSLALGALGYALSLWIPRKGQCFWNQDGPMLKLRTWICYFHLWLNPFETDKLARPSLDGATLEEMGILPSKHELKLEQTRPHESLDQGYEDSVEFWARNEDGSILAIKVGLRADRRAEAWFSWKEGAGGQIYELAQGTSYKNVETSSPNSYKAGGLNLTVLEPFRRWRIIFNGILRRADGTLFHCKLNAIWAAIDRPIQNKQEGDPWILAQAAAALKLDTVSSIVSLRQRVLSGIDQYGSVRGIMSISNESDETVKEVEIQVGGLKTKDYAPYSVKQRVTLQGSTETGFGFSITVQSMEGITITTGHLLIPGTTVVHIDEFEEPDVRYLQAALQRDDFEPKSMFIRFKADARWFNVGITFIPNPFVQNQNGSTLVHAMDITFNCVRGRGMAVFHSPISDVASDEPNNESVVPLLVPNPIDINLQEIPVIATLRSDICGHTSICGGKGASLGLMLQGDPASWGENVHVPDGLCVTTEGWRAQLHENPRWKDKIQDIAACLVQEQFDEKVLSQLQVHCDELHELIKNGRVTENVTSAICQGLKSIFGDDWTSGRRFAVRSSALGEDSEDLSAAGQNDTVLGCRGRDAIEKALLQCWGSLYSFQSIQYRRQNSQPIETPMGVVIQEMVEADAAGVMFSRDPTTGNPSHIVITANYGLGESVVSSISEPDTIRVSYHPWEKDLSNQFKVHGIDIGSKHSKIVMVQEGETCESSVSEAESKIACLKTEIVLKLARLAIKIEDRFGGPRDIEFAVKGDNIFLLQSRPITSLLTWTDYELLHEFDCGALSRSDVLTKANVGEVLPGALTVLTSSILTKVMDLVIQNSQSSSMGSKMSYSPYLMRFTLISHQQVFFNYLDGCLPTIVEPKKNIGHKALDVSVFGHEVTTQRYVDMAIDRRGILTKMENFKMGLSLGKNLLKSMLHKTFPSLGSYEFWPALVNISEDMTPMEAFVEFQKVLLGPMPAATKNHIDVSQNSTLFQLILFMTLTDNSSEWTMDTYSDATSLLVCDDVEVESAGVPKDLRSLSQAIAQNAHAKDFVDCSDTQDAEKWMRSNEDPQIGVAFEQILSKFHCRCLREFELNVQPWGEDCTPLVRTIKAMVEQNLEAKVVKNVSAHTPKKSLDQKLDDLSQKLSPKARRVLKFIVPYANGSQASREKCKAVLIRHVHETRKASRQLARILRQKGFLPNESLIFHLTLYEIQDLVATRSPGLIQKAIRREKLFPLWNENQFPEINEGPPIPIQPRSTSPEANREVVDRIKGTPACRGKYVGTARVVVKLTDAKLIQKGDILVTVSTDIGWSPYFPLLGGVVTELGGLISHGAVVAREYGLPCIVGAQGATKAFQSGNQLEIDASVGVISKLTEQGSTSTT</sequence>
<protein>
    <recommendedName>
        <fullName evidence="7">Pyruvate phosphate dikinase AMP/ATP-binding domain-containing protein</fullName>
    </recommendedName>
</protein>
<feature type="domain" description="PEP-utilising enzyme mobile" evidence="3">
    <location>
        <begin position="1308"/>
        <end position="1379"/>
    </location>
</feature>
<evidence type="ECO:0000259" key="4">
    <source>
        <dbReference type="Pfam" id="PF01326"/>
    </source>
</evidence>
<dbReference type="Pfam" id="PF01326">
    <property type="entry name" value="PPDK_N"/>
    <property type="match status" value="1"/>
</dbReference>
<dbReference type="Gene3D" id="3.30.1490.20">
    <property type="entry name" value="ATP-grasp fold, A domain"/>
    <property type="match status" value="1"/>
</dbReference>
<dbReference type="GO" id="GO:0005524">
    <property type="term" value="F:ATP binding"/>
    <property type="evidence" value="ECO:0007669"/>
    <property type="project" value="InterPro"/>
</dbReference>
<gene>
    <name evidence="5" type="ORF">TCAL_11579</name>
</gene>